<gene>
    <name evidence="3" type="ORF">ElyMa_004789100</name>
</gene>
<proteinExistence type="predicted"/>
<sequence length="377" mass="41397">MGKIFSLVVENSRAKTMTYVFMVKEDSSVTLPEKIPETASSTAPQAPPTTPPMTPHPASYKTAALTLGGALLAVLLGIAVLVVCVACRWRGGEDSRFATMMKEKESAKRQRKILRNEKTRPSETTVSQPVSVASNNDVRVFGNTVFSRDSADMADNQPVNKLSLGKQLELRRFNDDYEPTDQELQVIPRSPLSQQLQSNEGIENLYYVPDADLGNGSKPEGHFSPQESEYVVSDYDQTPRNVSAVLNSTVMGSMKNFDDSASVSTGTATHRISELDPYTTVETSTHRRSELEPYTTVDMSKKTSTRRPETVVSTTGSELMAESREDASPPIPPCPEAVMLEAERRIANEASGTEFVVLGPHRKLSLPKDDLGIYVNF</sequence>
<evidence type="ECO:0000313" key="4">
    <source>
        <dbReference type="Proteomes" id="UP000762676"/>
    </source>
</evidence>
<keyword evidence="2" id="KW-0472">Membrane</keyword>
<organism evidence="3 4">
    <name type="scientific">Elysia marginata</name>
    <dbReference type="NCBI Taxonomy" id="1093978"/>
    <lineage>
        <taxon>Eukaryota</taxon>
        <taxon>Metazoa</taxon>
        <taxon>Spiralia</taxon>
        <taxon>Lophotrochozoa</taxon>
        <taxon>Mollusca</taxon>
        <taxon>Gastropoda</taxon>
        <taxon>Heterobranchia</taxon>
        <taxon>Euthyneura</taxon>
        <taxon>Panpulmonata</taxon>
        <taxon>Sacoglossa</taxon>
        <taxon>Placobranchoidea</taxon>
        <taxon>Plakobranchidae</taxon>
        <taxon>Elysia</taxon>
    </lineage>
</organism>
<keyword evidence="2" id="KW-0812">Transmembrane</keyword>
<accession>A0AAV4IEB3</accession>
<dbReference type="EMBL" id="BMAT01009606">
    <property type="protein sequence ID" value="GFS09691.1"/>
    <property type="molecule type" value="Genomic_DNA"/>
</dbReference>
<reference evidence="3 4" key="1">
    <citation type="journal article" date="2021" name="Elife">
        <title>Chloroplast acquisition without the gene transfer in kleptoplastic sea slugs, Plakobranchus ocellatus.</title>
        <authorList>
            <person name="Maeda T."/>
            <person name="Takahashi S."/>
            <person name="Yoshida T."/>
            <person name="Shimamura S."/>
            <person name="Takaki Y."/>
            <person name="Nagai Y."/>
            <person name="Toyoda A."/>
            <person name="Suzuki Y."/>
            <person name="Arimoto A."/>
            <person name="Ishii H."/>
            <person name="Satoh N."/>
            <person name="Nishiyama T."/>
            <person name="Hasebe M."/>
            <person name="Maruyama T."/>
            <person name="Minagawa J."/>
            <person name="Obokata J."/>
            <person name="Shigenobu S."/>
        </authorList>
    </citation>
    <scope>NUCLEOTIDE SEQUENCE [LARGE SCALE GENOMIC DNA]</scope>
</reference>
<evidence type="ECO:0000313" key="3">
    <source>
        <dbReference type="EMBL" id="GFS09691.1"/>
    </source>
</evidence>
<dbReference type="AlphaFoldDB" id="A0AAV4IEB3"/>
<evidence type="ECO:0000256" key="2">
    <source>
        <dbReference type="SAM" id="Phobius"/>
    </source>
</evidence>
<protein>
    <submittedName>
        <fullName evidence="3">Uncharacterized protein</fullName>
    </submittedName>
</protein>
<keyword evidence="4" id="KW-1185">Reference proteome</keyword>
<evidence type="ECO:0000256" key="1">
    <source>
        <dbReference type="SAM" id="MobiDB-lite"/>
    </source>
</evidence>
<feature type="transmembrane region" description="Helical" evidence="2">
    <location>
        <begin position="63"/>
        <end position="87"/>
    </location>
</feature>
<dbReference type="Proteomes" id="UP000762676">
    <property type="component" value="Unassembled WGS sequence"/>
</dbReference>
<name>A0AAV4IEB3_9GAST</name>
<comment type="caution">
    <text evidence="3">The sequence shown here is derived from an EMBL/GenBank/DDBJ whole genome shotgun (WGS) entry which is preliminary data.</text>
</comment>
<feature type="region of interest" description="Disordered" evidence="1">
    <location>
        <begin position="297"/>
        <end position="332"/>
    </location>
</feature>
<feature type="compositionally biased region" description="Pro residues" evidence="1">
    <location>
        <begin position="45"/>
        <end position="55"/>
    </location>
</feature>
<keyword evidence="2" id="KW-1133">Transmembrane helix</keyword>
<feature type="region of interest" description="Disordered" evidence="1">
    <location>
        <begin position="36"/>
        <end position="56"/>
    </location>
</feature>